<accession>A0A9P0EB36</accession>
<protein>
    <submittedName>
        <fullName evidence="2">Uncharacterized protein</fullName>
    </submittedName>
</protein>
<evidence type="ECO:0000256" key="1">
    <source>
        <dbReference type="SAM" id="MobiDB-lite"/>
    </source>
</evidence>
<keyword evidence="3" id="KW-1185">Reference proteome</keyword>
<gene>
    <name evidence="2" type="ORF">NEZAVI_LOCUS3937</name>
</gene>
<dbReference type="Proteomes" id="UP001152798">
    <property type="component" value="Chromosome 2"/>
</dbReference>
<name>A0A9P0EB36_NEZVI</name>
<dbReference type="AlphaFoldDB" id="A0A9P0EB36"/>
<organism evidence="2 3">
    <name type="scientific">Nezara viridula</name>
    <name type="common">Southern green stink bug</name>
    <name type="synonym">Cimex viridulus</name>
    <dbReference type="NCBI Taxonomy" id="85310"/>
    <lineage>
        <taxon>Eukaryota</taxon>
        <taxon>Metazoa</taxon>
        <taxon>Ecdysozoa</taxon>
        <taxon>Arthropoda</taxon>
        <taxon>Hexapoda</taxon>
        <taxon>Insecta</taxon>
        <taxon>Pterygota</taxon>
        <taxon>Neoptera</taxon>
        <taxon>Paraneoptera</taxon>
        <taxon>Hemiptera</taxon>
        <taxon>Heteroptera</taxon>
        <taxon>Panheteroptera</taxon>
        <taxon>Pentatomomorpha</taxon>
        <taxon>Pentatomoidea</taxon>
        <taxon>Pentatomidae</taxon>
        <taxon>Pentatominae</taxon>
        <taxon>Nezara</taxon>
    </lineage>
</organism>
<dbReference type="EMBL" id="OV725078">
    <property type="protein sequence ID" value="CAH1393235.1"/>
    <property type="molecule type" value="Genomic_DNA"/>
</dbReference>
<reference evidence="2" key="1">
    <citation type="submission" date="2022-01" db="EMBL/GenBank/DDBJ databases">
        <authorList>
            <person name="King R."/>
        </authorList>
    </citation>
    <scope>NUCLEOTIDE SEQUENCE</scope>
</reference>
<evidence type="ECO:0000313" key="2">
    <source>
        <dbReference type="EMBL" id="CAH1393235.1"/>
    </source>
</evidence>
<feature type="region of interest" description="Disordered" evidence="1">
    <location>
        <begin position="71"/>
        <end position="157"/>
    </location>
</feature>
<sequence>MSSWRLYIVRDGCNCSACSEVRDLVGHGRIRYYYRYAPYAHTARTINHVPANHHIMPPSHQHRQQIIFPQNQNEQQESDNSESDENDTQDERPQPANSESDENDTQDERPQPANSESDENDTQDERPQPANSESDENDTQDERPQPANNQLQQPGNNAYRQYLYDMIDMYSYEIARHRQFRNNLANIYNNVGMHRQYRFFRIPNYVVFGNPAIPASLVFYRLSNDRFSPDVEDQHDHDQ</sequence>
<feature type="compositionally biased region" description="Polar residues" evidence="1">
    <location>
        <begin position="146"/>
        <end position="157"/>
    </location>
</feature>
<feature type="compositionally biased region" description="Acidic residues" evidence="1">
    <location>
        <begin position="76"/>
        <end position="88"/>
    </location>
</feature>
<proteinExistence type="predicted"/>
<dbReference type="OrthoDB" id="10667694at2759"/>
<evidence type="ECO:0000313" key="3">
    <source>
        <dbReference type="Proteomes" id="UP001152798"/>
    </source>
</evidence>